<proteinExistence type="predicted"/>
<dbReference type="AlphaFoldDB" id="A0A0G2J8V6"/>
<dbReference type="OrthoDB" id="4185955at2759"/>
<dbReference type="Proteomes" id="UP000034164">
    <property type="component" value="Unassembled WGS sequence"/>
</dbReference>
<evidence type="ECO:0000313" key="3">
    <source>
        <dbReference type="Proteomes" id="UP000034164"/>
    </source>
</evidence>
<feature type="region of interest" description="Disordered" evidence="1">
    <location>
        <begin position="219"/>
        <end position="238"/>
    </location>
</feature>
<protein>
    <recommendedName>
        <fullName evidence="4">Myb-like domain-containing protein</fullName>
    </recommendedName>
</protein>
<feature type="compositionally biased region" description="Polar residues" evidence="1">
    <location>
        <begin position="143"/>
        <end position="158"/>
    </location>
</feature>
<reference evidence="3" key="1">
    <citation type="journal article" date="2015" name="PLoS Genet.">
        <title>The dynamic genome and transcriptome of the human fungal pathogen Blastomyces and close relative Emmonsia.</title>
        <authorList>
            <person name="Munoz J.F."/>
            <person name="Gauthier G.M."/>
            <person name="Desjardins C.A."/>
            <person name="Gallo J.E."/>
            <person name="Holder J."/>
            <person name="Sullivan T.D."/>
            <person name="Marty A.J."/>
            <person name="Carmen J.C."/>
            <person name="Chen Z."/>
            <person name="Ding L."/>
            <person name="Gujja S."/>
            <person name="Magrini V."/>
            <person name="Misas E."/>
            <person name="Mitreva M."/>
            <person name="Priest M."/>
            <person name="Saif S."/>
            <person name="Whiston E.A."/>
            <person name="Young S."/>
            <person name="Zeng Q."/>
            <person name="Goldman W.E."/>
            <person name="Mardis E.R."/>
            <person name="Taylor J.W."/>
            <person name="McEwen J.G."/>
            <person name="Clay O.K."/>
            <person name="Klein B.S."/>
            <person name="Cuomo C.A."/>
        </authorList>
    </citation>
    <scope>NUCLEOTIDE SEQUENCE [LARGE SCALE GENOMIC DNA]</scope>
    <source>
        <strain evidence="3">UAMH 3008</strain>
    </source>
</reference>
<dbReference type="VEuPathDB" id="FungiDB:EMCG_02741"/>
<gene>
    <name evidence="2" type="ORF">EMCG_02741</name>
</gene>
<evidence type="ECO:0008006" key="4">
    <source>
        <dbReference type="Google" id="ProtNLM"/>
    </source>
</evidence>
<feature type="region of interest" description="Disordered" evidence="1">
    <location>
        <begin position="97"/>
        <end position="182"/>
    </location>
</feature>
<organism evidence="2 3">
    <name type="scientific">[Emmonsia] crescens</name>
    <dbReference type="NCBI Taxonomy" id="73230"/>
    <lineage>
        <taxon>Eukaryota</taxon>
        <taxon>Fungi</taxon>
        <taxon>Dikarya</taxon>
        <taxon>Ascomycota</taxon>
        <taxon>Pezizomycotina</taxon>
        <taxon>Eurotiomycetes</taxon>
        <taxon>Eurotiomycetidae</taxon>
        <taxon>Onygenales</taxon>
        <taxon>Ajellomycetaceae</taxon>
        <taxon>Emergomyces</taxon>
    </lineage>
</organism>
<sequence length="387" mass="43036">MPSLHVTLKFGHNPAILHKLRIMRSSSDSPDVTVSGGRLGESWTPEQDQRLVELRTEHPYLTGRAFQKEFYPNRSYNAVSKRVSALKRANKEVMIGGLNSGQDSHRRQTSTPQYVYSDDEPDDMSLDSQPGAGYIHEGCASEQMGSSNKSDTPNSVLSGTLKRKLSVENGLSRPSAPKFSKTPTSPIFASMNPCSSIFLKAGGLLTSSEANTVVDLANNHDNHKNQNNTQLSNSSSTPAWTLRKTTDADILYFLHQARKCEKETKRAEDLAIQLLNSNKNLNRYCDENRQLMEIQKKHDDEIEETRAALLKEQDAKQMALKELNGSKGTGVIRLKQLEKISQLKAEIYKIKVGSSKVIHPDMWRSGGMDGASIQAAKIIGEMEDMLM</sequence>
<comment type="caution">
    <text evidence="2">The sequence shown here is derived from an EMBL/GenBank/DDBJ whole genome shotgun (WGS) entry which is preliminary data.</text>
</comment>
<evidence type="ECO:0000313" key="2">
    <source>
        <dbReference type="EMBL" id="KKZ62896.1"/>
    </source>
</evidence>
<evidence type="ECO:0000256" key="1">
    <source>
        <dbReference type="SAM" id="MobiDB-lite"/>
    </source>
</evidence>
<dbReference type="EMBL" id="LCZI01001017">
    <property type="protein sequence ID" value="KKZ62896.1"/>
    <property type="molecule type" value="Genomic_DNA"/>
</dbReference>
<accession>A0A0G2J8V6</accession>
<name>A0A0G2J8V6_9EURO</name>
<feature type="compositionally biased region" description="Low complexity" evidence="1">
    <location>
        <begin position="225"/>
        <end position="237"/>
    </location>
</feature>